<protein>
    <submittedName>
        <fullName evidence="1">SEC-C metal-binding domain-containing protein</fullName>
    </submittedName>
</protein>
<comment type="caution">
    <text evidence="1">The sequence shown here is derived from an EMBL/GenBank/DDBJ whole genome shotgun (WGS) entry which is preliminary data.</text>
</comment>
<dbReference type="Proteomes" id="UP001606210">
    <property type="component" value="Unassembled WGS sequence"/>
</dbReference>
<gene>
    <name evidence="1" type="ORF">ACG00Y_27660</name>
</gene>
<dbReference type="InterPro" id="IPR004027">
    <property type="entry name" value="SEC_C_motif"/>
</dbReference>
<sequence length="721" mass="80101">MKPRAIRSEQEVIAELLALTASPGYVHAVAAICVRDSLIVYQDELKADDMQKFHQPERLLRTEVTTVLGLMCRSALDLTVPTAADLTRYVSQTDSLLKEFHEAMWAPAASAMTKAVEEGTLDEFADGAQMREAIFYATEGAYTFQYRDLLLDKYGSDDNWLVANKGFTAYQAREIARSMCDATSAKGQELFNAAVDSGRQPDSWLPMFEFRAEDVSHQSGVALDVVQAFFRAFTLLGRNEGFQHVGDFNQVSATPLIPTGTGSVLLFDVGAFYEAVYESPFYWMHADKAYRPTANAHRGAFTENFAARRFALVFGRRNVHTNVNFLKGKQVVGEADVLVVFGDRVIVVQAKAKKLTLEARKGNDGQLQKDFGAAIQDACDQGWDCASFLVSGGCRLEDASGREIAAPASIREVFTLSLVAEHYPALAHQARQYLKHRSTDVIHPPLVMDVFLLDVLTEFLFSPLRLLHYLRMRVGIGEKILVNHEHTSLAIHLRTNMGPQGDFNLALLDDSFTADMDAAMLVRRDSHAGEREPRGMLTKFKGTHFESVVAQLEEQAIPHAIEFCLLLLSLGEDSVRGFNQAYEALVRRGRADGKRHDVTFHFGEGQAGVTLHFNAVHDAEAVAQLQTHCEVRKYTTRSNSWFGVSIGADGQIHAAIANELPWEKSDDMDELTSRLGDGKGWRTALHKFASDARKLKVGRNSPCTCGSGRKYKKCCLATERR</sequence>
<evidence type="ECO:0000313" key="2">
    <source>
        <dbReference type="Proteomes" id="UP001606210"/>
    </source>
</evidence>
<keyword evidence="2" id="KW-1185">Reference proteome</keyword>
<dbReference type="Gene3D" id="3.10.450.50">
    <property type="match status" value="1"/>
</dbReference>
<accession>A0ABW7FCP9</accession>
<dbReference type="SUPFAM" id="SSF103642">
    <property type="entry name" value="Sec-C motif"/>
    <property type="match status" value="1"/>
</dbReference>
<evidence type="ECO:0000313" key="1">
    <source>
        <dbReference type="EMBL" id="MFG6433711.1"/>
    </source>
</evidence>
<reference evidence="1 2" key="1">
    <citation type="submission" date="2024-08" db="EMBL/GenBank/DDBJ databases">
        <authorList>
            <person name="Lu H."/>
        </authorList>
    </citation>
    <scope>NUCLEOTIDE SEQUENCE [LARGE SCALE GENOMIC DNA]</scope>
    <source>
        <strain evidence="1 2">LYH14W</strain>
    </source>
</reference>
<organism evidence="1 2">
    <name type="scientific">Pelomonas parva</name>
    <dbReference type="NCBI Taxonomy" id="3299032"/>
    <lineage>
        <taxon>Bacteria</taxon>
        <taxon>Pseudomonadati</taxon>
        <taxon>Pseudomonadota</taxon>
        <taxon>Betaproteobacteria</taxon>
        <taxon>Burkholderiales</taxon>
        <taxon>Sphaerotilaceae</taxon>
        <taxon>Roseateles</taxon>
    </lineage>
</organism>
<dbReference type="EMBL" id="JBIGHV010000015">
    <property type="protein sequence ID" value="MFG6433711.1"/>
    <property type="molecule type" value="Genomic_DNA"/>
</dbReference>
<dbReference type="RefSeq" id="WP_394484686.1">
    <property type="nucleotide sequence ID" value="NZ_JBIGHV010000015.1"/>
</dbReference>
<proteinExistence type="predicted"/>
<dbReference type="Pfam" id="PF02810">
    <property type="entry name" value="SEC-C"/>
    <property type="match status" value="1"/>
</dbReference>
<name>A0ABW7FCP9_9BURK</name>